<evidence type="ECO:0000313" key="3">
    <source>
        <dbReference type="Proteomes" id="UP001168821"/>
    </source>
</evidence>
<feature type="compositionally biased region" description="Acidic residues" evidence="1">
    <location>
        <begin position="52"/>
        <end position="61"/>
    </location>
</feature>
<evidence type="ECO:0000256" key="1">
    <source>
        <dbReference type="SAM" id="MobiDB-lite"/>
    </source>
</evidence>
<feature type="region of interest" description="Disordered" evidence="1">
    <location>
        <begin position="23"/>
        <end position="109"/>
    </location>
</feature>
<dbReference type="AlphaFoldDB" id="A0AA38J914"/>
<name>A0AA38J914_9CUCU</name>
<gene>
    <name evidence="2" type="ORF">Zmor_001461</name>
</gene>
<comment type="caution">
    <text evidence="2">The sequence shown here is derived from an EMBL/GenBank/DDBJ whole genome shotgun (WGS) entry which is preliminary data.</text>
</comment>
<dbReference type="EMBL" id="JALNTZ010000001">
    <property type="protein sequence ID" value="KAJ3665999.1"/>
    <property type="molecule type" value="Genomic_DNA"/>
</dbReference>
<keyword evidence="3" id="KW-1185">Reference proteome</keyword>
<feature type="compositionally biased region" description="Polar residues" evidence="1">
    <location>
        <begin position="80"/>
        <end position="90"/>
    </location>
</feature>
<protein>
    <submittedName>
        <fullName evidence="2">Uncharacterized protein</fullName>
    </submittedName>
</protein>
<evidence type="ECO:0000313" key="2">
    <source>
        <dbReference type="EMBL" id="KAJ3665999.1"/>
    </source>
</evidence>
<accession>A0AA38J914</accession>
<sequence length="109" mass="12188">MSVRPGDSHFEETVLRWFDEADSEYDSHGSDQEFEDHMSEHSHVGSEMSSSDNEDENEDTTVQESGVSIKGKNGHRWSSVPPSRTRTLQRNLVLRIPGPKGAAKSISTE</sequence>
<organism evidence="2 3">
    <name type="scientific">Zophobas morio</name>
    <dbReference type="NCBI Taxonomy" id="2755281"/>
    <lineage>
        <taxon>Eukaryota</taxon>
        <taxon>Metazoa</taxon>
        <taxon>Ecdysozoa</taxon>
        <taxon>Arthropoda</taxon>
        <taxon>Hexapoda</taxon>
        <taxon>Insecta</taxon>
        <taxon>Pterygota</taxon>
        <taxon>Neoptera</taxon>
        <taxon>Endopterygota</taxon>
        <taxon>Coleoptera</taxon>
        <taxon>Polyphaga</taxon>
        <taxon>Cucujiformia</taxon>
        <taxon>Tenebrionidae</taxon>
        <taxon>Zophobas</taxon>
    </lineage>
</organism>
<feature type="compositionally biased region" description="Basic and acidic residues" evidence="1">
    <location>
        <begin position="23"/>
        <end position="44"/>
    </location>
</feature>
<reference evidence="2" key="1">
    <citation type="journal article" date="2023" name="G3 (Bethesda)">
        <title>Whole genome assemblies of Zophobas morio and Tenebrio molitor.</title>
        <authorList>
            <person name="Kaur S."/>
            <person name="Stinson S.A."/>
            <person name="diCenzo G.C."/>
        </authorList>
    </citation>
    <scope>NUCLEOTIDE SEQUENCE</scope>
    <source>
        <strain evidence="2">QUZm001</strain>
    </source>
</reference>
<dbReference type="Proteomes" id="UP001168821">
    <property type="component" value="Unassembled WGS sequence"/>
</dbReference>
<proteinExistence type="predicted"/>